<dbReference type="Gene3D" id="1.10.10.10">
    <property type="entry name" value="Winged helix-like DNA-binding domain superfamily/Winged helix DNA-binding domain"/>
    <property type="match status" value="1"/>
</dbReference>
<evidence type="ECO:0000313" key="2">
    <source>
        <dbReference type="EMBL" id="SDE57099.1"/>
    </source>
</evidence>
<dbReference type="GO" id="GO:0003723">
    <property type="term" value="F:RNA binding"/>
    <property type="evidence" value="ECO:0007669"/>
    <property type="project" value="InterPro"/>
</dbReference>
<reference evidence="2 3" key="1">
    <citation type="submission" date="2016-10" db="EMBL/GenBank/DDBJ databases">
        <authorList>
            <person name="de Groot N.N."/>
        </authorList>
    </citation>
    <scope>NUCLEOTIDE SEQUENCE [LARGE SCALE GENOMIC DNA]</scope>
    <source>
        <strain evidence="2 3">MON 2.2</strain>
    </source>
</reference>
<evidence type="ECO:0000259" key="1">
    <source>
        <dbReference type="PROSITE" id="PS50921"/>
    </source>
</evidence>
<dbReference type="SMART" id="SM01012">
    <property type="entry name" value="ANTAR"/>
    <property type="match status" value="1"/>
</dbReference>
<name>A0A1G7E074_9ACTN</name>
<dbReference type="InterPro" id="IPR036388">
    <property type="entry name" value="WH-like_DNA-bd_sf"/>
</dbReference>
<feature type="domain" description="ANTAR" evidence="1">
    <location>
        <begin position="188"/>
        <end position="249"/>
    </location>
</feature>
<dbReference type="InterPro" id="IPR005561">
    <property type="entry name" value="ANTAR"/>
</dbReference>
<dbReference type="SMART" id="SM00091">
    <property type="entry name" value="PAS"/>
    <property type="match status" value="1"/>
</dbReference>
<proteinExistence type="predicted"/>
<dbReference type="Gene3D" id="3.30.450.20">
    <property type="entry name" value="PAS domain"/>
    <property type="match status" value="1"/>
</dbReference>
<dbReference type="Proteomes" id="UP000198546">
    <property type="component" value="Chromosome i"/>
</dbReference>
<organism evidence="2 3">
    <name type="scientific">Auraticoccus monumenti</name>
    <dbReference type="NCBI Taxonomy" id="675864"/>
    <lineage>
        <taxon>Bacteria</taxon>
        <taxon>Bacillati</taxon>
        <taxon>Actinomycetota</taxon>
        <taxon>Actinomycetes</taxon>
        <taxon>Propionibacteriales</taxon>
        <taxon>Propionibacteriaceae</taxon>
        <taxon>Auraticoccus</taxon>
    </lineage>
</organism>
<dbReference type="InterPro" id="IPR035965">
    <property type="entry name" value="PAS-like_dom_sf"/>
</dbReference>
<evidence type="ECO:0000313" key="3">
    <source>
        <dbReference type="Proteomes" id="UP000198546"/>
    </source>
</evidence>
<dbReference type="EMBL" id="LT629688">
    <property type="protein sequence ID" value="SDE57099.1"/>
    <property type="molecule type" value="Genomic_DNA"/>
</dbReference>
<dbReference type="AlphaFoldDB" id="A0A1G7E074"/>
<gene>
    <name evidence="2" type="ORF">SAMN04489747_3778</name>
</gene>
<protein>
    <submittedName>
        <fullName evidence="2">PAS fold-containing protein</fullName>
    </submittedName>
</protein>
<dbReference type="InterPro" id="IPR000014">
    <property type="entry name" value="PAS"/>
</dbReference>
<dbReference type="STRING" id="675864.SAMN04489747_3778"/>
<dbReference type="InterPro" id="IPR013656">
    <property type="entry name" value="PAS_4"/>
</dbReference>
<dbReference type="Pfam" id="PF08448">
    <property type="entry name" value="PAS_4"/>
    <property type="match status" value="1"/>
</dbReference>
<sequence>MMGGAAHEALLVLGDSSSTNGRRSNLMLDYEAVFDATPTPYLVLSPDLVIVGMNRAREEVTQLRREDVVGRGLFEMFPDPPDDETATGVSNLHASLLRVLATKQTDTMPVQKYALHDPESGTWTERWWSPVNVPVLDDDGEVTLLLHRVTEVTAWMLSRAEQQQAMELTLHDADSDLYARAQELHRAWMQASADMEHFRQGMLSQRINGQAVGLLMAKLNTDADRAFALLVQESQHRNIKLRDLAEEVVARHGT</sequence>
<dbReference type="Pfam" id="PF03861">
    <property type="entry name" value="ANTAR"/>
    <property type="match status" value="1"/>
</dbReference>
<keyword evidence="3" id="KW-1185">Reference proteome</keyword>
<accession>A0A1G7E074</accession>
<dbReference type="CDD" id="cd00130">
    <property type="entry name" value="PAS"/>
    <property type="match status" value="1"/>
</dbReference>
<dbReference type="PROSITE" id="PS50921">
    <property type="entry name" value="ANTAR"/>
    <property type="match status" value="1"/>
</dbReference>
<dbReference type="SUPFAM" id="SSF55785">
    <property type="entry name" value="PYP-like sensor domain (PAS domain)"/>
    <property type="match status" value="1"/>
</dbReference>